<dbReference type="EMBL" id="JAFBFI010000003">
    <property type="protein sequence ID" value="MBM7691569.1"/>
    <property type="molecule type" value="Genomic_DNA"/>
</dbReference>
<comment type="caution">
    <text evidence="1">The sequence shown here is derived from an EMBL/GenBank/DDBJ whole genome shotgun (WGS) entry which is preliminary data.</text>
</comment>
<evidence type="ECO:0000313" key="1">
    <source>
        <dbReference type="EMBL" id="MBM7691569.1"/>
    </source>
</evidence>
<organism evidence="1 2">
    <name type="scientific">Peribacillus deserti</name>
    <dbReference type="NCBI Taxonomy" id="673318"/>
    <lineage>
        <taxon>Bacteria</taxon>
        <taxon>Bacillati</taxon>
        <taxon>Bacillota</taxon>
        <taxon>Bacilli</taxon>
        <taxon>Bacillales</taxon>
        <taxon>Bacillaceae</taxon>
        <taxon>Peribacillus</taxon>
    </lineage>
</organism>
<reference evidence="1 2" key="1">
    <citation type="submission" date="2021-01" db="EMBL/GenBank/DDBJ databases">
        <title>Genomic Encyclopedia of Type Strains, Phase IV (KMG-IV): sequencing the most valuable type-strain genomes for metagenomic binning, comparative biology and taxonomic classification.</title>
        <authorList>
            <person name="Goeker M."/>
        </authorList>
    </citation>
    <scope>NUCLEOTIDE SEQUENCE [LARGE SCALE GENOMIC DNA]</scope>
    <source>
        <strain evidence="1 2">DSM 105482</strain>
    </source>
</reference>
<name>A0ABS2QEK5_9BACI</name>
<accession>A0ABS2QEK5</accession>
<sequence length="63" mass="7537">MVSSIYSIKLYPYFKMKIFANPCGKNKNNLTDCKEICVFLPIFVYRIVFKFEHFINFTLTPIF</sequence>
<proteinExistence type="predicted"/>
<protein>
    <submittedName>
        <fullName evidence="1">Uncharacterized protein</fullName>
    </submittedName>
</protein>
<keyword evidence="2" id="KW-1185">Reference proteome</keyword>
<gene>
    <name evidence="1" type="ORF">JOC77_000976</name>
</gene>
<evidence type="ECO:0000313" key="2">
    <source>
        <dbReference type="Proteomes" id="UP000823486"/>
    </source>
</evidence>
<dbReference type="Proteomes" id="UP000823486">
    <property type="component" value="Unassembled WGS sequence"/>
</dbReference>